<evidence type="ECO:0000313" key="1">
    <source>
        <dbReference type="EMBL" id="GJD78478.1"/>
    </source>
</evidence>
<name>A0AA37HNY9_9HYPH</name>
<dbReference type="AlphaFoldDB" id="A0AA37HNY9"/>
<proteinExistence type="predicted"/>
<accession>A0AA37HNY9</accession>
<dbReference type="Proteomes" id="UP001055108">
    <property type="component" value="Unassembled WGS sequence"/>
</dbReference>
<dbReference type="EMBL" id="BPQM01000032">
    <property type="protein sequence ID" value="GJD78478.1"/>
    <property type="molecule type" value="Genomic_DNA"/>
</dbReference>
<keyword evidence="2" id="KW-1185">Reference proteome</keyword>
<reference evidence="1" key="1">
    <citation type="journal article" date="2016" name="Front. Microbiol.">
        <title>Genome Sequence of the Piezophilic, Mesophilic Sulfate-Reducing Bacterium Desulfovibrio indicus J2T.</title>
        <authorList>
            <person name="Cao J."/>
            <person name="Maignien L."/>
            <person name="Shao Z."/>
            <person name="Alain K."/>
            <person name="Jebbar M."/>
        </authorList>
    </citation>
    <scope>NUCLEOTIDE SEQUENCE</scope>
    <source>
        <strain evidence="1">NBRC 103626</strain>
    </source>
</reference>
<sequence length="30" mass="3108">MFAHLAPVPTSGLYTWRSGVESLGLASSAT</sequence>
<organism evidence="1 2">
    <name type="scientific">Methylobacterium gregans</name>
    <dbReference type="NCBI Taxonomy" id="374424"/>
    <lineage>
        <taxon>Bacteria</taxon>
        <taxon>Pseudomonadati</taxon>
        <taxon>Pseudomonadota</taxon>
        <taxon>Alphaproteobacteria</taxon>
        <taxon>Hyphomicrobiales</taxon>
        <taxon>Methylobacteriaceae</taxon>
        <taxon>Methylobacterium</taxon>
    </lineage>
</organism>
<reference evidence="1" key="2">
    <citation type="submission" date="2021-08" db="EMBL/GenBank/DDBJ databases">
        <authorList>
            <person name="Tani A."/>
            <person name="Ola A."/>
            <person name="Ogura Y."/>
            <person name="Katsura K."/>
            <person name="Hayashi T."/>
        </authorList>
    </citation>
    <scope>NUCLEOTIDE SEQUENCE</scope>
    <source>
        <strain evidence="1">NBRC 103626</strain>
    </source>
</reference>
<comment type="caution">
    <text evidence="1">The sequence shown here is derived from an EMBL/GenBank/DDBJ whole genome shotgun (WGS) entry which is preliminary data.</text>
</comment>
<evidence type="ECO:0000313" key="2">
    <source>
        <dbReference type="Proteomes" id="UP001055108"/>
    </source>
</evidence>
<protein>
    <submittedName>
        <fullName evidence="1">Uncharacterized protein</fullName>
    </submittedName>
</protein>
<gene>
    <name evidence="1" type="ORF">NBEOAGPD_1693</name>
</gene>